<gene>
    <name evidence="25" type="ORF">GCM10010528_20070</name>
</gene>
<evidence type="ECO:0000256" key="22">
    <source>
        <dbReference type="ARBA" id="ARBA00048074"/>
    </source>
</evidence>
<dbReference type="Pfam" id="PF03061">
    <property type="entry name" value="4HBT"/>
    <property type="match status" value="1"/>
</dbReference>
<evidence type="ECO:0000256" key="3">
    <source>
        <dbReference type="ARBA" id="ARBA00004632"/>
    </source>
</evidence>
<dbReference type="SUPFAM" id="SSF54637">
    <property type="entry name" value="Thioesterase/thiol ester dehydrase-isomerase"/>
    <property type="match status" value="1"/>
</dbReference>
<keyword evidence="12" id="KW-0966">Cell projection</keyword>
<evidence type="ECO:0000256" key="21">
    <source>
        <dbReference type="ARBA" id="ARBA00047969"/>
    </source>
</evidence>
<evidence type="ECO:0000313" key="25">
    <source>
        <dbReference type="EMBL" id="GAA3039487.1"/>
    </source>
</evidence>
<evidence type="ECO:0000256" key="13">
    <source>
        <dbReference type="ARBA" id="ARBA00035852"/>
    </source>
</evidence>
<accession>A0ABP6LH81</accession>
<comment type="catalytic activity">
    <reaction evidence="22">
        <text>dodecanoyl-CoA + H2O = dodecanoate + CoA + H(+)</text>
        <dbReference type="Rhea" id="RHEA:30135"/>
        <dbReference type="ChEBI" id="CHEBI:15377"/>
        <dbReference type="ChEBI" id="CHEBI:15378"/>
        <dbReference type="ChEBI" id="CHEBI:18262"/>
        <dbReference type="ChEBI" id="CHEBI:57287"/>
        <dbReference type="ChEBI" id="CHEBI:57375"/>
    </reaction>
    <physiologicalReaction direction="left-to-right" evidence="22">
        <dbReference type="Rhea" id="RHEA:30136"/>
    </physiologicalReaction>
</comment>
<keyword evidence="10" id="KW-0443">Lipid metabolism</keyword>
<evidence type="ECO:0000256" key="4">
    <source>
        <dbReference type="ARBA" id="ARBA00022475"/>
    </source>
</evidence>
<comment type="catalytic activity">
    <reaction evidence="21">
        <text>decanoyl-CoA + H2O = decanoate + CoA + H(+)</text>
        <dbReference type="Rhea" id="RHEA:40059"/>
        <dbReference type="ChEBI" id="CHEBI:15377"/>
        <dbReference type="ChEBI" id="CHEBI:15378"/>
        <dbReference type="ChEBI" id="CHEBI:27689"/>
        <dbReference type="ChEBI" id="CHEBI:57287"/>
        <dbReference type="ChEBI" id="CHEBI:61430"/>
    </reaction>
    <physiologicalReaction direction="left-to-right" evidence="21">
        <dbReference type="Rhea" id="RHEA:40060"/>
    </physiologicalReaction>
</comment>
<dbReference type="RefSeq" id="WP_344716665.1">
    <property type="nucleotide sequence ID" value="NZ_BAAAVS010000024.1"/>
</dbReference>
<evidence type="ECO:0000256" key="23">
    <source>
        <dbReference type="ARBA" id="ARBA00048180"/>
    </source>
</evidence>
<evidence type="ECO:0000256" key="19">
    <source>
        <dbReference type="ARBA" id="ARBA00047588"/>
    </source>
</evidence>
<evidence type="ECO:0000256" key="6">
    <source>
        <dbReference type="ARBA" id="ARBA00022703"/>
    </source>
</evidence>
<evidence type="ECO:0000256" key="18">
    <source>
        <dbReference type="ARBA" id="ARBA00043210"/>
    </source>
</evidence>
<dbReference type="Gene3D" id="3.10.129.10">
    <property type="entry name" value="Hotdog Thioesterase"/>
    <property type="match status" value="1"/>
</dbReference>
<reference evidence="26" key="1">
    <citation type="journal article" date="2019" name="Int. J. Syst. Evol. Microbiol.">
        <title>The Global Catalogue of Microorganisms (GCM) 10K type strain sequencing project: providing services to taxonomists for standard genome sequencing and annotation.</title>
        <authorList>
            <consortium name="The Broad Institute Genomics Platform"/>
            <consortium name="The Broad Institute Genome Sequencing Center for Infectious Disease"/>
            <person name="Wu L."/>
            <person name="Ma J."/>
        </authorList>
    </citation>
    <scope>NUCLEOTIDE SEQUENCE [LARGE SCALE GENOMIC DNA]</scope>
    <source>
        <strain evidence="26">JCM 14234</strain>
    </source>
</reference>
<dbReference type="InterPro" id="IPR052365">
    <property type="entry name" value="THEM4/THEM5_acyl-CoA_thioest"/>
</dbReference>
<keyword evidence="7" id="KW-0378">Hydrolase</keyword>
<comment type="similarity">
    <text evidence="15">Belongs to the THEM4/THEM5 thioesterase family.</text>
</comment>
<comment type="catalytic activity">
    <reaction evidence="19">
        <text>octanoyl-CoA + H2O = octanoate + CoA + H(+)</text>
        <dbReference type="Rhea" id="RHEA:30143"/>
        <dbReference type="ChEBI" id="CHEBI:15377"/>
        <dbReference type="ChEBI" id="CHEBI:15378"/>
        <dbReference type="ChEBI" id="CHEBI:25646"/>
        <dbReference type="ChEBI" id="CHEBI:57287"/>
        <dbReference type="ChEBI" id="CHEBI:57386"/>
    </reaction>
    <physiologicalReaction direction="left-to-right" evidence="19">
        <dbReference type="Rhea" id="RHEA:30144"/>
    </physiologicalReaction>
</comment>
<evidence type="ECO:0000256" key="2">
    <source>
        <dbReference type="ARBA" id="ARBA00004496"/>
    </source>
</evidence>
<evidence type="ECO:0000259" key="24">
    <source>
        <dbReference type="Pfam" id="PF03061"/>
    </source>
</evidence>
<evidence type="ECO:0000256" key="10">
    <source>
        <dbReference type="ARBA" id="ARBA00023098"/>
    </source>
</evidence>
<comment type="catalytic activity">
    <reaction evidence="23">
        <text>tetradecanoyl-CoA + H2O = tetradecanoate + CoA + H(+)</text>
        <dbReference type="Rhea" id="RHEA:40119"/>
        <dbReference type="ChEBI" id="CHEBI:15377"/>
        <dbReference type="ChEBI" id="CHEBI:15378"/>
        <dbReference type="ChEBI" id="CHEBI:30807"/>
        <dbReference type="ChEBI" id="CHEBI:57287"/>
        <dbReference type="ChEBI" id="CHEBI:57385"/>
    </reaction>
    <physiologicalReaction direction="left-to-right" evidence="23">
        <dbReference type="Rhea" id="RHEA:40120"/>
    </physiologicalReaction>
</comment>
<dbReference type="PANTHER" id="PTHR12418">
    <property type="entry name" value="ACYL-COENZYME A THIOESTERASE THEM4"/>
    <property type="match status" value="1"/>
</dbReference>
<comment type="catalytic activity">
    <reaction evidence="14">
        <text>(9Z)-octadecenoyl-CoA + H2O = (9Z)-octadecenoate + CoA + H(+)</text>
        <dbReference type="Rhea" id="RHEA:40139"/>
        <dbReference type="ChEBI" id="CHEBI:15377"/>
        <dbReference type="ChEBI" id="CHEBI:15378"/>
        <dbReference type="ChEBI" id="CHEBI:30823"/>
        <dbReference type="ChEBI" id="CHEBI:57287"/>
        <dbReference type="ChEBI" id="CHEBI:57387"/>
    </reaction>
    <physiologicalReaction direction="left-to-right" evidence="14">
        <dbReference type="Rhea" id="RHEA:40140"/>
    </physiologicalReaction>
</comment>
<dbReference type="EMBL" id="BAAAVS010000024">
    <property type="protein sequence ID" value="GAA3039487.1"/>
    <property type="molecule type" value="Genomic_DNA"/>
</dbReference>
<keyword evidence="5" id="KW-0963">Cytoplasm</keyword>
<evidence type="ECO:0000256" key="9">
    <source>
        <dbReference type="ARBA" id="ARBA00022946"/>
    </source>
</evidence>
<evidence type="ECO:0000256" key="14">
    <source>
        <dbReference type="ARBA" id="ARBA00037002"/>
    </source>
</evidence>
<dbReference type="InterPro" id="IPR006683">
    <property type="entry name" value="Thioestr_dom"/>
</dbReference>
<evidence type="ECO:0000256" key="15">
    <source>
        <dbReference type="ARBA" id="ARBA00038456"/>
    </source>
</evidence>
<evidence type="ECO:0000256" key="12">
    <source>
        <dbReference type="ARBA" id="ARBA00023273"/>
    </source>
</evidence>
<keyword evidence="6" id="KW-0053">Apoptosis</keyword>
<keyword evidence="26" id="KW-1185">Reference proteome</keyword>
<comment type="caution">
    <text evidence="25">The sequence shown here is derived from an EMBL/GenBank/DDBJ whole genome shotgun (WGS) entry which is preliminary data.</text>
</comment>
<evidence type="ECO:0000256" key="16">
    <source>
        <dbReference type="ARBA" id="ARBA00038848"/>
    </source>
</evidence>
<evidence type="ECO:0000256" key="17">
    <source>
        <dbReference type="ARBA" id="ARBA00040123"/>
    </source>
</evidence>
<dbReference type="Proteomes" id="UP001501035">
    <property type="component" value="Unassembled WGS sequence"/>
</dbReference>
<comment type="catalytic activity">
    <reaction evidence="13">
        <text>(5Z,8Z,11Z,14Z)-eicosatetraenoyl-CoA + H2O = (5Z,8Z,11Z,14Z)-eicosatetraenoate + CoA + H(+)</text>
        <dbReference type="Rhea" id="RHEA:40151"/>
        <dbReference type="ChEBI" id="CHEBI:15377"/>
        <dbReference type="ChEBI" id="CHEBI:15378"/>
        <dbReference type="ChEBI" id="CHEBI:32395"/>
        <dbReference type="ChEBI" id="CHEBI:57287"/>
        <dbReference type="ChEBI" id="CHEBI:57368"/>
    </reaction>
    <physiologicalReaction direction="left-to-right" evidence="13">
        <dbReference type="Rhea" id="RHEA:40152"/>
    </physiologicalReaction>
</comment>
<name>A0ABP6LH81_9ACTN</name>
<dbReference type="InterPro" id="IPR029069">
    <property type="entry name" value="HotDog_dom_sf"/>
</dbReference>
<evidence type="ECO:0000256" key="5">
    <source>
        <dbReference type="ARBA" id="ARBA00022490"/>
    </source>
</evidence>
<evidence type="ECO:0000256" key="7">
    <source>
        <dbReference type="ARBA" id="ARBA00022801"/>
    </source>
</evidence>
<evidence type="ECO:0000313" key="26">
    <source>
        <dbReference type="Proteomes" id="UP001501035"/>
    </source>
</evidence>
<organism evidence="25 26">
    <name type="scientific">Gordonia defluvii</name>
    <dbReference type="NCBI Taxonomy" id="283718"/>
    <lineage>
        <taxon>Bacteria</taxon>
        <taxon>Bacillati</taxon>
        <taxon>Actinomycetota</taxon>
        <taxon>Actinomycetes</taxon>
        <taxon>Mycobacteriales</taxon>
        <taxon>Gordoniaceae</taxon>
        <taxon>Gordonia</taxon>
    </lineage>
</organism>
<comment type="subcellular location">
    <subcellularLocation>
        <location evidence="3">Cell projection</location>
        <location evidence="3">Ruffle membrane</location>
    </subcellularLocation>
    <subcellularLocation>
        <location evidence="2">Cytoplasm</location>
    </subcellularLocation>
    <subcellularLocation>
        <location evidence="1">Membrane</location>
        <topology evidence="1">Peripheral membrane protein</topology>
    </subcellularLocation>
</comment>
<dbReference type="PANTHER" id="PTHR12418:SF19">
    <property type="entry name" value="ACYL-COENZYME A THIOESTERASE THEM4"/>
    <property type="match status" value="1"/>
</dbReference>
<dbReference type="CDD" id="cd03443">
    <property type="entry name" value="PaaI_thioesterase"/>
    <property type="match status" value="1"/>
</dbReference>
<dbReference type="EC" id="3.1.2.2" evidence="16"/>
<feature type="domain" description="Thioesterase" evidence="24">
    <location>
        <begin position="123"/>
        <end position="193"/>
    </location>
</feature>
<comment type="catalytic activity">
    <reaction evidence="20">
        <text>hexadecanoyl-CoA + H2O = hexadecanoate + CoA + H(+)</text>
        <dbReference type="Rhea" id="RHEA:16645"/>
        <dbReference type="ChEBI" id="CHEBI:7896"/>
        <dbReference type="ChEBI" id="CHEBI:15377"/>
        <dbReference type="ChEBI" id="CHEBI:15378"/>
        <dbReference type="ChEBI" id="CHEBI:57287"/>
        <dbReference type="ChEBI" id="CHEBI:57379"/>
        <dbReference type="EC" id="3.1.2.2"/>
    </reaction>
    <physiologicalReaction direction="left-to-right" evidence="20">
        <dbReference type="Rhea" id="RHEA:16646"/>
    </physiologicalReaction>
</comment>
<evidence type="ECO:0000256" key="8">
    <source>
        <dbReference type="ARBA" id="ARBA00022832"/>
    </source>
</evidence>
<keyword evidence="4" id="KW-1003">Cell membrane</keyword>
<evidence type="ECO:0000256" key="11">
    <source>
        <dbReference type="ARBA" id="ARBA00023136"/>
    </source>
</evidence>
<keyword evidence="9" id="KW-0809">Transit peptide</keyword>
<keyword evidence="11" id="KW-0472">Membrane</keyword>
<proteinExistence type="inferred from homology"/>
<evidence type="ECO:0000256" key="1">
    <source>
        <dbReference type="ARBA" id="ARBA00004170"/>
    </source>
</evidence>
<protein>
    <recommendedName>
        <fullName evidence="17">Acyl-coenzyme A thioesterase THEM4</fullName>
        <ecNumber evidence="16">3.1.2.2</ecNumber>
    </recommendedName>
    <alternativeName>
        <fullName evidence="18">Thioesterase superfamily member 4</fullName>
    </alternativeName>
</protein>
<keyword evidence="8" id="KW-0276">Fatty acid metabolism</keyword>
<evidence type="ECO:0000256" key="20">
    <source>
        <dbReference type="ARBA" id="ARBA00047734"/>
    </source>
</evidence>
<sequence>MSMLDGHEAERKTREQIEAEAELFGPLTSSVRSLIDATVMTDAAPEHIVRARALVEEAAALLDSRRMSAPFGTKWSADGTRRSWGNAVIGLRNPIAPLLEVAYEDGLASAEADLGAAYEGPPGLVHGGVVALLLDQILGGAADHAGVPGMTGTLTVRYRKGTRLGPVRVTARVDRVEGVKTFAVGRVHTADGLCAEAEGIFVLPREVRDMVAEMGRPQ</sequence>